<dbReference type="PRINTS" id="PR00702">
    <property type="entry name" value="ACRIFLAVINRP"/>
</dbReference>
<feature type="transmembrane region" description="Helical" evidence="7">
    <location>
        <begin position="263"/>
        <end position="282"/>
    </location>
</feature>
<comment type="similarity">
    <text evidence="2">Belongs to the resistance-nodulation-cell division (RND) (TC 2.A.6) family. MmpL subfamily.</text>
</comment>
<keyword evidence="3" id="KW-1003">Cell membrane</keyword>
<feature type="domain" description="SSD" evidence="8">
    <location>
        <begin position="737"/>
        <end position="864"/>
    </location>
</feature>
<comment type="subcellular location">
    <subcellularLocation>
        <location evidence="1">Cell membrane</location>
        <topology evidence="1">Multi-pass membrane protein</topology>
    </subcellularLocation>
</comment>
<organism evidence="9 10">
    <name type="scientific">Sediminihaliea albiluteola</name>
    <dbReference type="NCBI Taxonomy" id="2758564"/>
    <lineage>
        <taxon>Bacteria</taxon>
        <taxon>Pseudomonadati</taxon>
        <taxon>Pseudomonadota</taxon>
        <taxon>Gammaproteobacteria</taxon>
        <taxon>Cellvibrionales</taxon>
        <taxon>Halieaceae</taxon>
        <taxon>Sediminihaliea</taxon>
    </lineage>
</organism>
<dbReference type="PROSITE" id="PS50156">
    <property type="entry name" value="SSD"/>
    <property type="match status" value="1"/>
</dbReference>
<feature type="transmembrane region" description="Helical" evidence="7">
    <location>
        <begin position="315"/>
        <end position="337"/>
    </location>
</feature>
<dbReference type="InterPro" id="IPR050545">
    <property type="entry name" value="Mycobact_MmpL"/>
</dbReference>
<reference evidence="9 10" key="1">
    <citation type="submission" date="2020-07" db="EMBL/GenBank/DDBJ databases">
        <title>Halieaceae bacterium, F7430, whole genome shotgun sequencing project.</title>
        <authorList>
            <person name="Jiang S."/>
            <person name="Liu Z.W."/>
            <person name="Du Z.J."/>
        </authorList>
    </citation>
    <scope>NUCLEOTIDE SEQUENCE [LARGE SCALE GENOMIC DNA]</scope>
    <source>
        <strain evidence="9 10">F7430</strain>
    </source>
</reference>
<dbReference type="EMBL" id="JACFXU010000014">
    <property type="protein sequence ID" value="MBA6413081.1"/>
    <property type="molecule type" value="Genomic_DNA"/>
</dbReference>
<feature type="transmembrane region" description="Helical" evidence="7">
    <location>
        <begin position="813"/>
        <end position="831"/>
    </location>
</feature>
<evidence type="ECO:0000256" key="5">
    <source>
        <dbReference type="ARBA" id="ARBA00022989"/>
    </source>
</evidence>
<keyword evidence="5 7" id="KW-1133">Transmembrane helix</keyword>
<keyword evidence="6 7" id="KW-0472">Membrane</keyword>
<evidence type="ECO:0000256" key="4">
    <source>
        <dbReference type="ARBA" id="ARBA00022692"/>
    </source>
</evidence>
<proteinExistence type="inferred from homology"/>
<dbReference type="SUPFAM" id="SSF82866">
    <property type="entry name" value="Multidrug efflux transporter AcrB transmembrane domain"/>
    <property type="match status" value="2"/>
</dbReference>
<feature type="transmembrane region" description="Helical" evidence="7">
    <location>
        <begin position="447"/>
        <end position="465"/>
    </location>
</feature>
<feature type="transmembrane region" description="Helical" evidence="7">
    <location>
        <begin position="739"/>
        <end position="759"/>
    </location>
</feature>
<feature type="transmembrane region" description="Helical" evidence="7">
    <location>
        <begin position="391"/>
        <end position="417"/>
    </location>
</feature>
<dbReference type="Proteomes" id="UP000539350">
    <property type="component" value="Unassembled WGS sequence"/>
</dbReference>
<sequence>MSHSLMNLFERAVLKRPVLSLVIVAVLLLAAGSQLSKIKLDASADSLMLQGDPALDFFREVSSEYSAEDFLLITWQPEAALLSDASLDPLKRMADELRELDGVSSVLTVWDVPLLESPPVTLSEITSSDPLPSLRDAGVDRDLALKEFTSSPIYSELLVSRDGKLTAVQINLQRDEHYFDLLAQREALRLARSRDGLSATEEAELEQVEIAFKAYTAVMLERQTKLVAQVREISDRYRQYAQLFVGGVPMITADMVSFVRSDLALFGSAILGVMILVLAVIFRRVRWVVIPLLTCSASVTVMLGILGLFDWRMTVISSNFVAVLLIVSLAIAIHLIVRFRELQAKDPSGEVYQLVRETVAQMAVPCAYTGITTIVAFMSLVVSGIKPVIDFGWMMTVGVMVALLLAFIMVPCMILVWPKGRPMRYAAEGKPMTLYFAAAADRYRRSIIVGTLALCALVLVGISQLKVENRFIDYFKDTTEIYQGMELLDSRLGGTIPLDIVLTAPDETAPLPGLEQQGSAEDAPPLAADDPFLEESEEFAFSADEFGADDGFADDDWGDDFASDSFDFGAPAGASFKPSYWFTQAGMQHVDAAHRLVDAQEETGKVLSLSTTFAVVKKLMGDDIGSVELALVQKSLPEDISALMVDPYFSADKEQARITVRVMETSETLRRDAFLKHLHSELVKTLGVAPEQVQFTGMLVLYNNVLQSLFKSQILTLGAVFVAILLMFIVLFRSFSLAIFALAPNILAACLVLGSMGLLGIPLDIMTITIAAIVVGMGVDDCIHYVYRYKREFALDRNYREAMYRSHGSIGRGMFYTTVTVIIGFAMLTLSNFNPSIYFGLLTVLAMASAVIGALLLLPLLIVLFKPLGPEQ</sequence>
<evidence type="ECO:0000256" key="3">
    <source>
        <dbReference type="ARBA" id="ARBA00022475"/>
    </source>
</evidence>
<feature type="transmembrane region" description="Helical" evidence="7">
    <location>
        <begin position="837"/>
        <end position="865"/>
    </location>
</feature>
<gene>
    <name evidence="9" type="ORF">H2508_08160</name>
</gene>
<keyword evidence="10" id="KW-1185">Reference proteome</keyword>
<evidence type="ECO:0000313" key="10">
    <source>
        <dbReference type="Proteomes" id="UP000539350"/>
    </source>
</evidence>
<evidence type="ECO:0000313" key="9">
    <source>
        <dbReference type="EMBL" id="MBA6413081.1"/>
    </source>
</evidence>
<feature type="transmembrane region" description="Helical" evidence="7">
    <location>
        <begin position="765"/>
        <end position="787"/>
    </location>
</feature>
<dbReference type="PANTHER" id="PTHR33406">
    <property type="entry name" value="MEMBRANE PROTEIN MJ1562-RELATED"/>
    <property type="match status" value="1"/>
</dbReference>
<dbReference type="PANTHER" id="PTHR33406:SF6">
    <property type="entry name" value="MEMBRANE PROTEIN YDGH-RELATED"/>
    <property type="match status" value="1"/>
</dbReference>
<dbReference type="InterPro" id="IPR001036">
    <property type="entry name" value="Acrflvin-R"/>
</dbReference>
<comment type="caution">
    <text evidence="9">The sequence shown here is derived from an EMBL/GenBank/DDBJ whole genome shotgun (WGS) entry which is preliminary data.</text>
</comment>
<keyword evidence="4 7" id="KW-0812">Transmembrane</keyword>
<feature type="transmembrane region" description="Helical" evidence="7">
    <location>
        <begin position="358"/>
        <end position="385"/>
    </location>
</feature>
<dbReference type="InterPro" id="IPR004869">
    <property type="entry name" value="MMPL_dom"/>
</dbReference>
<dbReference type="AlphaFoldDB" id="A0A7W2TW97"/>
<evidence type="ECO:0000256" key="2">
    <source>
        <dbReference type="ARBA" id="ARBA00010157"/>
    </source>
</evidence>
<evidence type="ECO:0000256" key="1">
    <source>
        <dbReference type="ARBA" id="ARBA00004651"/>
    </source>
</evidence>
<dbReference type="InterPro" id="IPR000731">
    <property type="entry name" value="SSD"/>
</dbReference>
<feature type="transmembrane region" description="Helical" evidence="7">
    <location>
        <begin position="289"/>
        <end position="309"/>
    </location>
</feature>
<protein>
    <submittedName>
        <fullName evidence="9">MMPL family transporter</fullName>
    </submittedName>
</protein>
<dbReference type="GO" id="GO:0005886">
    <property type="term" value="C:plasma membrane"/>
    <property type="evidence" value="ECO:0007669"/>
    <property type="project" value="UniProtKB-SubCell"/>
</dbReference>
<name>A0A7W2TW97_9GAMM</name>
<evidence type="ECO:0000256" key="7">
    <source>
        <dbReference type="SAM" id="Phobius"/>
    </source>
</evidence>
<accession>A0A7W2TW97</accession>
<evidence type="ECO:0000256" key="6">
    <source>
        <dbReference type="ARBA" id="ARBA00023136"/>
    </source>
</evidence>
<dbReference type="RefSeq" id="WP_182171674.1">
    <property type="nucleotide sequence ID" value="NZ_JACFXU010000014.1"/>
</dbReference>
<evidence type="ECO:0000259" key="8">
    <source>
        <dbReference type="PROSITE" id="PS50156"/>
    </source>
</evidence>
<dbReference type="GO" id="GO:0022857">
    <property type="term" value="F:transmembrane transporter activity"/>
    <property type="evidence" value="ECO:0007669"/>
    <property type="project" value="InterPro"/>
</dbReference>
<feature type="transmembrane region" description="Helical" evidence="7">
    <location>
        <begin position="714"/>
        <end position="732"/>
    </location>
</feature>
<dbReference type="Gene3D" id="1.20.1640.10">
    <property type="entry name" value="Multidrug efflux transporter AcrB transmembrane domain"/>
    <property type="match status" value="2"/>
</dbReference>
<dbReference type="Pfam" id="PF03176">
    <property type="entry name" value="MMPL"/>
    <property type="match status" value="2"/>
</dbReference>